<accession>A0A919NDA7</accession>
<dbReference type="Proteomes" id="UP000629619">
    <property type="component" value="Unassembled WGS sequence"/>
</dbReference>
<gene>
    <name evidence="1" type="ORF">Asi03nite_63460</name>
</gene>
<comment type="caution">
    <text evidence="1">The sequence shown here is derived from an EMBL/GenBank/DDBJ whole genome shotgun (WGS) entry which is preliminary data.</text>
</comment>
<protein>
    <submittedName>
        <fullName evidence="1">Uncharacterized protein</fullName>
    </submittedName>
</protein>
<keyword evidence="2" id="KW-1185">Reference proteome</keyword>
<dbReference type="EMBL" id="BOMW01000068">
    <property type="protein sequence ID" value="GIF08808.1"/>
    <property type="molecule type" value="Genomic_DNA"/>
</dbReference>
<dbReference type="AlphaFoldDB" id="A0A919NDA7"/>
<proteinExistence type="predicted"/>
<evidence type="ECO:0000313" key="1">
    <source>
        <dbReference type="EMBL" id="GIF08808.1"/>
    </source>
</evidence>
<name>A0A919NDA7_9ACTN</name>
<reference evidence="1" key="1">
    <citation type="submission" date="2021-01" db="EMBL/GenBank/DDBJ databases">
        <title>Whole genome shotgun sequence of Actinoplanes siamensis NBRC 109076.</title>
        <authorList>
            <person name="Komaki H."/>
            <person name="Tamura T."/>
        </authorList>
    </citation>
    <scope>NUCLEOTIDE SEQUENCE</scope>
    <source>
        <strain evidence="1">NBRC 109076</strain>
    </source>
</reference>
<evidence type="ECO:0000313" key="2">
    <source>
        <dbReference type="Proteomes" id="UP000629619"/>
    </source>
</evidence>
<sequence>MFARRAYRAAGRLPEAAEVAEETLFGFQRLDPTAPANDTRFLLAGM</sequence>
<organism evidence="1 2">
    <name type="scientific">Actinoplanes siamensis</name>
    <dbReference type="NCBI Taxonomy" id="1223317"/>
    <lineage>
        <taxon>Bacteria</taxon>
        <taxon>Bacillati</taxon>
        <taxon>Actinomycetota</taxon>
        <taxon>Actinomycetes</taxon>
        <taxon>Micromonosporales</taxon>
        <taxon>Micromonosporaceae</taxon>
        <taxon>Actinoplanes</taxon>
    </lineage>
</organism>